<protein>
    <submittedName>
        <fullName evidence="2">Uncharacterized protein</fullName>
    </submittedName>
</protein>
<reference evidence="2 3" key="1">
    <citation type="submission" date="2020-09" db="EMBL/GenBank/DDBJ databases">
        <title>Methylomonas albis sp. nov. and Methylomonas fluvii sp. nov.: Two cold-adapted methanotrophs from the River Elbe and an amended description of Methylovulum psychrotolerans strain Eb1.</title>
        <authorList>
            <person name="Bussmann I.K."/>
            <person name="Klings K.-W."/>
            <person name="Warnstedt J."/>
            <person name="Hoppert M."/>
            <person name="Saborowski A."/>
            <person name="Horn F."/>
            <person name="Liebner S."/>
        </authorList>
    </citation>
    <scope>NUCLEOTIDE SEQUENCE [LARGE SCALE GENOMIC DNA]</scope>
    <source>
        <strain evidence="2 3">EbA</strain>
    </source>
</reference>
<proteinExistence type="predicted"/>
<name>A0ABR9D1I6_9GAMM</name>
<organism evidence="2 3">
    <name type="scientific">Methylomonas albis</name>
    <dbReference type="NCBI Taxonomy" id="1854563"/>
    <lineage>
        <taxon>Bacteria</taxon>
        <taxon>Pseudomonadati</taxon>
        <taxon>Pseudomonadota</taxon>
        <taxon>Gammaproteobacteria</taxon>
        <taxon>Methylococcales</taxon>
        <taxon>Methylococcaceae</taxon>
        <taxon>Methylomonas</taxon>
    </lineage>
</organism>
<evidence type="ECO:0000313" key="3">
    <source>
        <dbReference type="Proteomes" id="UP000652176"/>
    </source>
</evidence>
<dbReference type="RefSeq" id="WP_192374480.1">
    <property type="nucleotide sequence ID" value="NZ_CAJHIV010000001.1"/>
</dbReference>
<sequence length="140" mass="15411">MKRLLLGTTLAVCSAAHADDYLSFKAPSKADAGTWLNAFTDAQDMTRDGIVLKSNLKREELSELLKSLRVKAETLFGDVVSPLGDCTKSVESVNWYWQTQISLITDPTTDTDRKALSLVTLAWEGGEYYATCSRMISALP</sequence>
<comment type="caution">
    <text evidence="2">The sequence shown here is derived from an EMBL/GenBank/DDBJ whole genome shotgun (WGS) entry which is preliminary data.</text>
</comment>
<feature type="chain" id="PRO_5047092071" evidence="1">
    <location>
        <begin position="19"/>
        <end position="140"/>
    </location>
</feature>
<feature type="signal peptide" evidence="1">
    <location>
        <begin position="1"/>
        <end position="18"/>
    </location>
</feature>
<evidence type="ECO:0000256" key="1">
    <source>
        <dbReference type="SAM" id="SignalP"/>
    </source>
</evidence>
<accession>A0ABR9D1I6</accession>
<dbReference type="Proteomes" id="UP000652176">
    <property type="component" value="Unassembled WGS sequence"/>
</dbReference>
<dbReference type="EMBL" id="JACXSS010000001">
    <property type="protein sequence ID" value="MBD9356093.1"/>
    <property type="molecule type" value="Genomic_DNA"/>
</dbReference>
<gene>
    <name evidence="2" type="ORF">IE877_09345</name>
</gene>
<keyword evidence="1" id="KW-0732">Signal</keyword>
<keyword evidence="3" id="KW-1185">Reference proteome</keyword>
<evidence type="ECO:0000313" key="2">
    <source>
        <dbReference type="EMBL" id="MBD9356093.1"/>
    </source>
</evidence>